<dbReference type="RefSeq" id="WP_095264699.1">
    <property type="nucleotide sequence ID" value="NZ_NPBY01000027.1"/>
</dbReference>
<evidence type="ECO:0000313" key="1">
    <source>
        <dbReference type="EMBL" id="MUG66515.1"/>
    </source>
</evidence>
<accession>A0A268EXY4</accession>
<dbReference type="SUPFAM" id="SSF50475">
    <property type="entry name" value="FMN-binding split barrel"/>
    <property type="match status" value="1"/>
</dbReference>
<proteinExistence type="predicted"/>
<evidence type="ECO:0000313" key="2">
    <source>
        <dbReference type="EMBL" id="PAD77985.1"/>
    </source>
</evidence>
<dbReference type="AlphaFoldDB" id="A0A268EXY4"/>
<dbReference type="PANTHER" id="PTHR34071">
    <property type="entry name" value="5-NITROIMIDAZOLE ANTIBIOTICS RESISTANCE PROTEIN, NIMA-FAMILY-RELATED PROTEIN-RELATED"/>
    <property type="match status" value="1"/>
</dbReference>
<evidence type="ECO:0000313" key="3">
    <source>
        <dbReference type="Proteomes" id="UP000215596"/>
    </source>
</evidence>
<dbReference type="InterPro" id="IPR024747">
    <property type="entry name" value="Pyridox_Oxase-rel"/>
</dbReference>
<sequence length="204" mass="22988">MRRDEFMMDDPAEIEAFMHQASFGFLGTVGEDGIPRVTPLNFVYANQAFYFHGSRMGEKMEHLRRTSAVCFTVADEYSLIPSYYSDPVLACPATAYFKSVTAVGEAVLVDDLEEKALAMEALMRKLQPEGGYATIDAQDPKYAKRLKGVAVIKLVPHRLSAKFKFGQNLTPERLESIAQALESRDQEQDRETAKLMRKYFTGSH</sequence>
<reference evidence="2 3" key="1">
    <citation type="submission" date="2017-07" db="EMBL/GenBank/DDBJ databases">
        <title>Isolation and whole genome analysis of endospore-forming bacteria from heroin.</title>
        <authorList>
            <person name="Kalinowski J."/>
            <person name="Ahrens B."/>
            <person name="Al-Dilaimi A."/>
            <person name="Winkler A."/>
            <person name="Wibberg D."/>
            <person name="Schleenbecker U."/>
            <person name="Ruckert C."/>
            <person name="Wolfel R."/>
            <person name="Grass G."/>
        </authorList>
    </citation>
    <scope>NUCLEOTIDE SEQUENCE [LARGE SCALE GENOMIC DNA]</scope>
    <source>
        <strain evidence="2 3">7537-G1</strain>
    </source>
</reference>
<keyword evidence="4" id="KW-1185">Reference proteome</keyword>
<organism evidence="2 3">
    <name type="scientific">Paenibacillus campinasensis</name>
    <dbReference type="NCBI Taxonomy" id="66347"/>
    <lineage>
        <taxon>Bacteria</taxon>
        <taxon>Bacillati</taxon>
        <taxon>Bacillota</taxon>
        <taxon>Bacilli</taxon>
        <taxon>Bacillales</taxon>
        <taxon>Paenibacillaceae</taxon>
        <taxon>Paenibacillus</taxon>
    </lineage>
</organism>
<reference evidence="1 4" key="2">
    <citation type="submission" date="2019-11" db="EMBL/GenBank/DDBJ databases">
        <title>Draft genome sequences of five Paenibacillus species of dairy origin.</title>
        <authorList>
            <person name="Olajide A.M."/>
            <person name="Chen S."/>
            <person name="Lapointe G."/>
        </authorList>
    </citation>
    <scope>NUCLEOTIDE SEQUENCE [LARGE SCALE GENOMIC DNA]</scope>
    <source>
        <strain evidence="1 4">3CS1</strain>
    </source>
</reference>
<dbReference type="Proteomes" id="UP000215596">
    <property type="component" value="Unassembled WGS sequence"/>
</dbReference>
<name>A0A268EXY4_9BACL</name>
<dbReference type="Proteomes" id="UP000435177">
    <property type="component" value="Unassembled WGS sequence"/>
</dbReference>
<comment type="caution">
    <text evidence="2">The sequence shown here is derived from an EMBL/GenBank/DDBJ whole genome shotgun (WGS) entry which is preliminary data.</text>
</comment>
<dbReference type="Pfam" id="PF12900">
    <property type="entry name" value="Pyridox_ox_2"/>
    <property type="match status" value="1"/>
</dbReference>
<dbReference type="Gene3D" id="2.30.110.10">
    <property type="entry name" value="Electron Transport, Fmn-binding Protein, Chain A"/>
    <property type="match status" value="1"/>
</dbReference>
<protein>
    <submittedName>
        <fullName evidence="2">Flavin-nucleotide-binding protein</fullName>
    </submittedName>
</protein>
<dbReference type="EMBL" id="NPBY01000027">
    <property type="protein sequence ID" value="PAD77985.1"/>
    <property type="molecule type" value="Genomic_DNA"/>
</dbReference>
<gene>
    <name evidence="2" type="ORF">CHH67_08285</name>
    <name evidence="1" type="ORF">GNP94_10945</name>
</gene>
<dbReference type="InterPro" id="IPR012349">
    <property type="entry name" value="Split_barrel_FMN-bd"/>
</dbReference>
<dbReference type="EMBL" id="WOAA01000007">
    <property type="protein sequence ID" value="MUG66515.1"/>
    <property type="molecule type" value="Genomic_DNA"/>
</dbReference>
<dbReference type="OrthoDB" id="9794935at2"/>
<dbReference type="PANTHER" id="PTHR34071:SF2">
    <property type="entry name" value="FLAVIN-NUCLEOTIDE-BINDING PROTEIN"/>
    <property type="match status" value="1"/>
</dbReference>
<evidence type="ECO:0000313" key="4">
    <source>
        <dbReference type="Proteomes" id="UP000435177"/>
    </source>
</evidence>